<dbReference type="InterPro" id="IPR001478">
    <property type="entry name" value="PDZ"/>
</dbReference>
<dbReference type="InterPro" id="IPR036034">
    <property type="entry name" value="PDZ_sf"/>
</dbReference>
<dbReference type="Gene3D" id="2.30.42.10">
    <property type="match status" value="2"/>
</dbReference>
<evidence type="ECO:0000256" key="6">
    <source>
        <dbReference type="ARBA" id="ARBA00022801"/>
    </source>
</evidence>
<accession>Q21HH9</accession>
<dbReference type="GeneID" id="98614253"/>
<dbReference type="InterPro" id="IPR008915">
    <property type="entry name" value="Peptidase_M50"/>
</dbReference>
<evidence type="ECO:0000256" key="10">
    <source>
        <dbReference type="ARBA" id="ARBA00023136"/>
    </source>
</evidence>
<gene>
    <name evidence="13" type="ordered locus">Sde_2590</name>
</gene>
<dbReference type="NCBIfam" id="TIGR00054">
    <property type="entry name" value="RIP metalloprotease RseP"/>
    <property type="match status" value="1"/>
</dbReference>
<keyword evidence="8 11" id="KW-1133">Transmembrane helix</keyword>
<dbReference type="Pfam" id="PF02163">
    <property type="entry name" value="Peptidase_M50"/>
    <property type="match status" value="1"/>
</dbReference>
<dbReference type="RefSeq" id="WP_011469067.1">
    <property type="nucleotide sequence ID" value="NC_007912.1"/>
</dbReference>
<feature type="transmembrane region" description="Helical" evidence="11">
    <location>
        <begin position="392"/>
        <end position="412"/>
    </location>
</feature>
<dbReference type="InterPro" id="IPR041489">
    <property type="entry name" value="PDZ_6"/>
</dbReference>
<evidence type="ECO:0000256" key="11">
    <source>
        <dbReference type="RuleBase" id="RU362031"/>
    </source>
</evidence>
<evidence type="ECO:0000256" key="4">
    <source>
        <dbReference type="ARBA" id="ARBA00022670"/>
    </source>
</evidence>
<evidence type="ECO:0000256" key="7">
    <source>
        <dbReference type="ARBA" id="ARBA00022833"/>
    </source>
</evidence>
<feature type="transmembrane region" description="Helical" evidence="11">
    <location>
        <begin position="115"/>
        <end position="137"/>
    </location>
</feature>
<comment type="similarity">
    <text evidence="3 11">Belongs to the peptidase M50B family.</text>
</comment>
<evidence type="ECO:0000256" key="5">
    <source>
        <dbReference type="ARBA" id="ARBA00022692"/>
    </source>
</evidence>
<feature type="domain" description="PDZ" evidence="12">
    <location>
        <begin position="205"/>
        <end position="308"/>
    </location>
</feature>
<dbReference type="InterPro" id="IPR004387">
    <property type="entry name" value="Pept_M50_Zn"/>
</dbReference>
<evidence type="ECO:0000256" key="3">
    <source>
        <dbReference type="ARBA" id="ARBA00007931"/>
    </source>
</evidence>
<evidence type="ECO:0000256" key="8">
    <source>
        <dbReference type="ARBA" id="ARBA00022989"/>
    </source>
</evidence>
<dbReference type="PANTHER" id="PTHR42837">
    <property type="entry name" value="REGULATOR OF SIGMA-E PROTEASE RSEP"/>
    <property type="match status" value="1"/>
</dbReference>
<dbReference type="HOGENOM" id="CLU_025778_0_2_6"/>
<dbReference type="GO" id="GO:0004222">
    <property type="term" value="F:metalloendopeptidase activity"/>
    <property type="evidence" value="ECO:0007669"/>
    <property type="project" value="InterPro"/>
</dbReference>
<dbReference type="eggNOG" id="COG0750">
    <property type="taxonomic scope" value="Bacteria"/>
</dbReference>
<dbReference type="EMBL" id="CP000282">
    <property type="protein sequence ID" value="ABD81850.1"/>
    <property type="molecule type" value="Genomic_DNA"/>
</dbReference>
<proteinExistence type="inferred from homology"/>
<dbReference type="KEGG" id="sde:Sde_2590"/>
<dbReference type="PANTHER" id="PTHR42837:SF2">
    <property type="entry name" value="MEMBRANE METALLOPROTEASE ARASP2, CHLOROPLASTIC-RELATED"/>
    <property type="match status" value="1"/>
</dbReference>
<keyword evidence="7 11" id="KW-0862">Zinc</keyword>
<comment type="cofactor">
    <cofactor evidence="1 11">
        <name>Zn(2+)</name>
        <dbReference type="ChEBI" id="CHEBI:29105"/>
    </cofactor>
</comment>
<evidence type="ECO:0000259" key="12">
    <source>
        <dbReference type="PROSITE" id="PS50106"/>
    </source>
</evidence>
<evidence type="ECO:0000256" key="9">
    <source>
        <dbReference type="ARBA" id="ARBA00023049"/>
    </source>
</evidence>
<keyword evidence="14" id="KW-1185">Reference proteome</keyword>
<protein>
    <recommendedName>
        <fullName evidence="11">Zinc metalloprotease</fullName>
        <ecNumber evidence="11">3.4.24.-</ecNumber>
    </recommendedName>
</protein>
<dbReference type="GO" id="GO:0006508">
    <property type="term" value="P:proteolysis"/>
    <property type="evidence" value="ECO:0007669"/>
    <property type="project" value="UniProtKB-KW"/>
</dbReference>
<dbReference type="GO" id="GO:0046872">
    <property type="term" value="F:metal ion binding"/>
    <property type="evidence" value="ECO:0007669"/>
    <property type="project" value="UniProtKB-KW"/>
</dbReference>
<keyword evidence="6 11" id="KW-0378">Hydrolase</keyword>
<reference evidence="13 14" key="1">
    <citation type="journal article" date="2008" name="PLoS Genet.">
        <title>Complete genome sequence of the complex carbohydrate-degrading marine bacterium, Saccharophagus degradans strain 2-40 T.</title>
        <authorList>
            <person name="Weiner R.M."/>
            <person name="Taylor L.E.II."/>
            <person name="Henrissat B."/>
            <person name="Hauser L."/>
            <person name="Land M."/>
            <person name="Coutinho P.M."/>
            <person name="Rancurel C."/>
            <person name="Saunders E.H."/>
            <person name="Longmire A.G."/>
            <person name="Zhang H."/>
            <person name="Bayer E.A."/>
            <person name="Gilbert H.J."/>
            <person name="Larimer F."/>
            <person name="Zhulin I.B."/>
            <person name="Ekborg N.A."/>
            <person name="Lamed R."/>
            <person name="Richardson P.M."/>
            <person name="Borovok I."/>
            <person name="Hutcheson S."/>
        </authorList>
    </citation>
    <scope>NUCLEOTIDE SEQUENCE [LARGE SCALE GENOMIC DNA]</scope>
    <source>
        <strain evidence="14">2-40 / ATCC 43961 / DSM 17024</strain>
    </source>
</reference>
<keyword evidence="10 11" id="KW-0472">Membrane</keyword>
<organism evidence="13 14">
    <name type="scientific">Saccharophagus degradans (strain 2-40 / ATCC 43961 / DSM 17024)</name>
    <dbReference type="NCBI Taxonomy" id="203122"/>
    <lineage>
        <taxon>Bacteria</taxon>
        <taxon>Pseudomonadati</taxon>
        <taxon>Pseudomonadota</taxon>
        <taxon>Gammaproteobacteria</taxon>
        <taxon>Cellvibrionales</taxon>
        <taxon>Cellvibrionaceae</taxon>
        <taxon>Saccharophagus</taxon>
    </lineage>
</organism>
<dbReference type="GO" id="GO:0016020">
    <property type="term" value="C:membrane"/>
    <property type="evidence" value="ECO:0007669"/>
    <property type="project" value="UniProtKB-SubCell"/>
</dbReference>
<sequence>MILVQYVLTLECIWNNYVVSSLSTLLWFLIAISILVAIHEYGHFYVARRCGVKVLRFSIGFGPRLLTWTDKKGTEFALSAIPLGGYVKMLDEREGEVDEAERPYAFSSKKPWQRILIAFAGPLANFIFAILLFWLIVAVRGEFQMFPVVGEVKPNSVAALAGLEAGQEILAIDGEPTPSTEAVLHHLISRLGETGPITFTVSYPDSTLQYESQGQLHEWLRDAEQPDPIEGIGIVFYQPPAVISEVTEGKPAFDAGFEAGDIVVATDGIPMGSSRKWTTYISERPNQELEVEVERAGEIIALKVTPAQETSEDGKTVGRIGVGVTTNYKGSYRRIEYGPGEAFVRGVQKTWETVDFVLLSIKKLILGEISTKNLSGPIGIAKVAGDSAKAGSWAFVSFLAMISVYLGVLNLLPVPVLDGGHILFGLIEWVKGSPLSERVQALGYQAGLAMVLCLMVVAFYNDLVRL</sequence>
<evidence type="ECO:0000256" key="2">
    <source>
        <dbReference type="ARBA" id="ARBA00004141"/>
    </source>
</evidence>
<comment type="subcellular location">
    <subcellularLocation>
        <location evidence="2">Membrane</location>
        <topology evidence="2">Multi-pass membrane protein</topology>
    </subcellularLocation>
</comment>
<dbReference type="CDD" id="cd23081">
    <property type="entry name" value="cpPDZ_EcRseP-like"/>
    <property type="match status" value="1"/>
</dbReference>
<name>Q21HH9_SACD2</name>
<keyword evidence="5 11" id="KW-0812">Transmembrane</keyword>
<evidence type="ECO:0000313" key="14">
    <source>
        <dbReference type="Proteomes" id="UP000001947"/>
    </source>
</evidence>
<dbReference type="PROSITE" id="PS50106">
    <property type="entry name" value="PDZ"/>
    <property type="match status" value="1"/>
</dbReference>
<dbReference type="Proteomes" id="UP000001947">
    <property type="component" value="Chromosome"/>
</dbReference>
<dbReference type="CDD" id="cd06163">
    <property type="entry name" value="S2P-M50_PDZ_RseP-like"/>
    <property type="match status" value="2"/>
</dbReference>
<keyword evidence="9 11" id="KW-0482">Metalloprotease</keyword>
<dbReference type="SUPFAM" id="SSF50156">
    <property type="entry name" value="PDZ domain-like"/>
    <property type="match status" value="2"/>
</dbReference>
<feature type="transmembrane region" description="Helical" evidence="11">
    <location>
        <begin position="441"/>
        <end position="460"/>
    </location>
</feature>
<evidence type="ECO:0000313" key="13">
    <source>
        <dbReference type="EMBL" id="ABD81850.1"/>
    </source>
</evidence>
<keyword evidence="4" id="KW-0645">Protease</keyword>
<dbReference type="AlphaFoldDB" id="Q21HH9"/>
<dbReference type="SMART" id="SM00228">
    <property type="entry name" value="PDZ"/>
    <property type="match status" value="2"/>
</dbReference>
<evidence type="ECO:0000256" key="1">
    <source>
        <dbReference type="ARBA" id="ARBA00001947"/>
    </source>
</evidence>
<dbReference type="EC" id="3.4.24.-" evidence="11"/>
<dbReference type="STRING" id="203122.Sde_2590"/>
<dbReference type="Pfam" id="PF17820">
    <property type="entry name" value="PDZ_6"/>
    <property type="match status" value="1"/>
</dbReference>
<keyword evidence="11" id="KW-0479">Metal-binding</keyword>